<evidence type="ECO:0008006" key="4">
    <source>
        <dbReference type="Google" id="ProtNLM"/>
    </source>
</evidence>
<accession>A0ABT7LC71</accession>
<keyword evidence="3" id="KW-1185">Reference proteome</keyword>
<gene>
    <name evidence="2" type="ORF">QRD43_00935</name>
</gene>
<sequence length="325" mass="34892">MNITRRHLALGGMAAAALPLLSACKTVGELQPAEIPPADRVETRQPFGAVDVLVIARPEMQSKLDWFGKPVGTVAGRAEMNSKLERTMQELRSELQDVMYAGGLPGVVTLDPRRASPGRTHVLLILPTEASLTRTGSTTNFGTAVEMRLLQVADRRTVWRGQSVLNGGPRDRKLAQELLAQLKALEVPMTPRPPRLATVEGLAVKLGDPLASVQAALGPEAELKVEGGITTLHAVGIMAQFDAQGGLLMLRLRPPATPSIRGVRLGQRWSEVLQILGEPDSQIGGSALSPALPPLNAEYRGQGHRLTVLMEIGGGVREIRLNVQR</sequence>
<dbReference type="EMBL" id="JASVDS010000001">
    <property type="protein sequence ID" value="MDL5030454.1"/>
    <property type="molecule type" value="Genomic_DNA"/>
</dbReference>
<comment type="caution">
    <text evidence="2">The sequence shown here is derived from an EMBL/GenBank/DDBJ whole genome shotgun (WGS) entry which is preliminary data.</text>
</comment>
<evidence type="ECO:0000313" key="2">
    <source>
        <dbReference type="EMBL" id="MDL5030454.1"/>
    </source>
</evidence>
<protein>
    <recommendedName>
        <fullName evidence="4">Lipoprotein</fullName>
    </recommendedName>
</protein>
<reference evidence="2 3" key="1">
    <citation type="submission" date="2023-06" db="EMBL/GenBank/DDBJ databases">
        <title>Pelomonas sp. APW6 16S ribosomal RNA gene genome sequencing and assembly.</title>
        <authorList>
            <person name="Woo H."/>
        </authorList>
    </citation>
    <scope>NUCLEOTIDE SEQUENCE [LARGE SCALE GENOMIC DNA]</scope>
    <source>
        <strain evidence="2 3">APW6</strain>
    </source>
</reference>
<keyword evidence="1" id="KW-0732">Signal</keyword>
<name>A0ABT7LC71_9BURK</name>
<evidence type="ECO:0000313" key="3">
    <source>
        <dbReference type="Proteomes" id="UP001238603"/>
    </source>
</evidence>
<proteinExistence type="predicted"/>
<dbReference type="RefSeq" id="WP_285980591.1">
    <property type="nucleotide sequence ID" value="NZ_JASVDS010000001.1"/>
</dbReference>
<feature type="signal peptide" evidence="1">
    <location>
        <begin position="1"/>
        <end position="22"/>
    </location>
</feature>
<dbReference type="Proteomes" id="UP001238603">
    <property type="component" value="Unassembled WGS sequence"/>
</dbReference>
<evidence type="ECO:0000256" key="1">
    <source>
        <dbReference type="SAM" id="SignalP"/>
    </source>
</evidence>
<feature type="chain" id="PRO_5046783600" description="Lipoprotein" evidence="1">
    <location>
        <begin position="23"/>
        <end position="325"/>
    </location>
</feature>
<dbReference type="PROSITE" id="PS51257">
    <property type="entry name" value="PROKAR_LIPOPROTEIN"/>
    <property type="match status" value="1"/>
</dbReference>
<organism evidence="2 3">
    <name type="scientific">Roseateles subflavus</name>
    <dbReference type="NCBI Taxonomy" id="3053353"/>
    <lineage>
        <taxon>Bacteria</taxon>
        <taxon>Pseudomonadati</taxon>
        <taxon>Pseudomonadota</taxon>
        <taxon>Betaproteobacteria</taxon>
        <taxon>Burkholderiales</taxon>
        <taxon>Sphaerotilaceae</taxon>
        <taxon>Roseateles</taxon>
    </lineage>
</organism>